<dbReference type="SUPFAM" id="SSF55073">
    <property type="entry name" value="Nucleotide cyclase"/>
    <property type="match status" value="1"/>
</dbReference>
<dbReference type="PANTHER" id="PTHR44757">
    <property type="entry name" value="DIGUANYLATE CYCLASE DGCP"/>
    <property type="match status" value="1"/>
</dbReference>
<dbReference type="PROSITE" id="PS50113">
    <property type="entry name" value="PAC"/>
    <property type="match status" value="2"/>
</dbReference>
<dbReference type="InterPro" id="IPR001610">
    <property type="entry name" value="PAC"/>
</dbReference>
<feature type="domain" description="GGDEF" evidence="8">
    <location>
        <begin position="359"/>
        <end position="492"/>
    </location>
</feature>
<dbReference type="CDD" id="cd01948">
    <property type="entry name" value="EAL"/>
    <property type="match status" value="1"/>
</dbReference>
<comment type="catalytic activity">
    <reaction evidence="4">
        <text>3',3'-c-di-GMP + H2O = 5'-phosphoguanylyl(3'-&gt;5')guanosine + H(+)</text>
        <dbReference type="Rhea" id="RHEA:24902"/>
        <dbReference type="ChEBI" id="CHEBI:15377"/>
        <dbReference type="ChEBI" id="CHEBI:15378"/>
        <dbReference type="ChEBI" id="CHEBI:58754"/>
        <dbReference type="ChEBI" id="CHEBI:58805"/>
        <dbReference type="EC" id="3.1.4.52"/>
    </reaction>
    <physiologicalReaction direction="left-to-right" evidence="4">
        <dbReference type="Rhea" id="RHEA:24903"/>
    </physiologicalReaction>
</comment>
<dbReference type="InterPro" id="IPR043128">
    <property type="entry name" value="Rev_trsase/Diguanyl_cyclase"/>
</dbReference>
<dbReference type="Proteomes" id="UP000256763">
    <property type="component" value="Unassembled WGS sequence"/>
</dbReference>
<dbReference type="Gene3D" id="3.20.20.450">
    <property type="entry name" value="EAL domain"/>
    <property type="match status" value="1"/>
</dbReference>
<dbReference type="InterPro" id="IPR035965">
    <property type="entry name" value="PAS-like_dom_sf"/>
</dbReference>
<comment type="caution">
    <text evidence="9">The sequence shown here is derived from an EMBL/GenBank/DDBJ whole genome shotgun (WGS) entry which is preliminary data.</text>
</comment>
<keyword evidence="10" id="KW-1185">Reference proteome</keyword>
<proteinExistence type="predicted"/>
<sequence length="755" mass="84234">MVSRKQSAAGPERLLRRVHRRLKSAWIVVTGFAPDLLSRPADALLRWLRSGMELRFRRAARDQGGGTPAEREARYRQLVETSGAVIWSIDTAGRITFVNQAVQSVYGYTPEEMIGRDFTFLQLPEERGRFQSGIQRPHKEWRSFHLELVQRRKDGSLVTVSSSGGPLYDARGRLIGAMGINTDITAYKQTLGELDRERERAQVTLESIADGVVTTDMRGCVTYLNPAAEALCGWQRMEAAGRPVDEVVPLRDEVSQQRLENPVHQLRRGGGGGTQPLEVVLLQPSAEARSVELRATALRSAAGRLIGSVLVLHDVTTTRALAKQLSYQAVHDPLTGLPNRALLHDRILQAVTTAERHGHRLALLYLDLDRFKHINDTLGHPVGDKLLAQVARRLLGCVRPTDTVSRQGGDEFAILLTEEESLEAVANLAAQIVQRIAAPYRVVAHELHISTSMGISVFPEDGRDPEELVRHADIAMYHAKQAGRDNFQFFIPEMNQRAMERLHLEHDLRRALERQELMLQFQPQVSLKSRLVVGAEALLRWRHGAQGMIPPDRFIPVAEDSGLILEIGDWVLAEACRQTQAWRLAGLPELRIAVNVSAAQFRRPTIIRSIRKALEASGLPPRLLELELTESMVMTEAAALTRLNELRALGIRLSIDDFGTGYSSLSYLKQLPVDDLKIDQAFVRDISSDPNDAAIVQAIIRMGHTLHLSIVAEGVESQEALEFLAENDCDSVQGYYLSRPLEGADFERFVVTRGR</sequence>
<keyword evidence="3" id="KW-0973">c-di-GMP</keyword>
<dbReference type="Pfam" id="PF00989">
    <property type="entry name" value="PAS"/>
    <property type="match status" value="1"/>
</dbReference>
<dbReference type="EC" id="3.1.4.52" evidence="2"/>
<dbReference type="PROSITE" id="PS50883">
    <property type="entry name" value="EAL"/>
    <property type="match status" value="1"/>
</dbReference>
<dbReference type="InterPro" id="IPR000014">
    <property type="entry name" value="PAS"/>
</dbReference>
<gene>
    <name evidence="9" type="ORF">CAL65_17745</name>
</gene>
<dbReference type="PIRSF" id="PIRSF005925">
    <property type="entry name" value="Dos"/>
    <property type="match status" value="1"/>
</dbReference>
<dbReference type="Pfam" id="PF08448">
    <property type="entry name" value="PAS_4"/>
    <property type="match status" value="1"/>
</dbReference>
<feature type="domain" description="PAC" evidence="6">
    <location>
        <begin position="142"/>
        <end position="196"/>
    </location>
</feature>
<name>A0A3E0WMP5_9GAMM</name>
<evidence type="ECO:0000313" key="9">
    <source>
        <dbReference type="EMBL" id="RFA33215.1"/>
    </source>
</evidence>
<dbReference type="CDD" id="cd01949">
    <property type="entry name" value="GGDEF"/>
    <property type="match status" value="1"/>
</dbReference>
<dbReference type="GO" id="GO:0006355">
    <property type="term" value="P:regulation of DNA-templated transcription"/>
    <property type="evidence" value="ECO:0007669"/>
    <property type="project" value="InterPro"/>
</dbReference>
<dbReference type="InterPro" id="IPR001633">
    <property type="entry name" value="EAL_dom"/>
</dbReference>
<dbReference type="PANTHER" id="PTHR44757:SF4">
    <property type="entry name" value="DIGUANYLATE CYCLASE DGCE-RELATED"/>
    <property type="match status" value="1"/>
</dbReference>
<comment type="cofactor">
    <cofactor evidence="1">
        <name>Mg(2+)</name>
        <dbReference type="ChEBI" id="CHEBI:18420"/>
    </cofactor>
</comment>
<dbReference type="AlphaFoldDB" id="A0A3E0WMP5"/>
<evidence type="ECO:0000259" key="5">
    <source>
        <dbReference type="PROSITE" id="PS50112"/>
    </source>
</evidence>
<dbReference type="InterPro" id="IPR000700">
    <property type="entry name" value="PAS-assoc_C"/>
</dbReference>
<dbReference type="FunFam" id="3.30.70.270:FF:000001">
    <property type="entry name" value="Diguanylate cyclase domain protein"/>
    <property type="match status" value="1"/>
</dbReference>
<protein>
    <recommendedName>
        <fullName evidence="2">cyclic-guanylate-specific phosphodiesterase</fullName>
        <ecNumber evidence="2">3.1.4.52</ecNumber>
    </recommendedName>
</protein>
<feature type="domain" description="PAS" evidence="5">
    <location>
        <begin position="197"/>
        <end position="270"/>
    </location>
</feature>
<dbReference type="Pfam" id="PF00990">
    <property type="entry name" value="GGDEF"/>
    <property type="match status" value="1"/>
</dbReference>
<dbReference type="NCBIfam" id="TIGR00229">
    <property type="entry name" value="sensory_box"/>
    <property type="match status" value="2"/>
</dbReference>
<evidence type="ECO:0000259" key="6">
    <source>
        <dbReference type="PROSITE" id="PS50113"/>
    </source>
</evidence>
<evidence type="ECO:0000256" key="1">
    <source>
        <dbReference type="ARBA" id="ARBA00001946"/>
    </source>
</evidence>
<dbReference type="CDD" id="cd00130">
    <property type="entry name" value="PAS"/>
    <property type="match status" value="2"/>
</dbReference>
<dbReference type="SMART" id="SM00267">
    <property type="entry name" value="GGDEF"/>
    <property type="match status" value="1"/>
</dbReference>
<dbReference type="InterPro" id="IPR000160">
    <property type="entry name" value="GGDEF_dom"/>
</dbReference>
<dbReference type="GO" id="GO:0071732">
    <property type="term" value="P:cellular response to nitric oxide"/>
    <property type="evidence" value="ECO:0007669"/>
    <property type="project" value="UniProtKB-ARBA"/>
</dbReference>
<dbReference type="InterPro" id="IPR029787">
    <property type="entry name" value="Nucleotide_cyclase"/>
</dbReference>
<evidence type="ECO:0000259" key="7">
    <source>
        <dbReference type="PROSITE" id="PS50883"/>
    </source>
</evidence>
<dbReference type="SUPFAM" id="SSF55785">
    <property type="entry name" value="PYP-like sensor domain (PAS domain)"/>
    <property type="match status" value="2"/>
</dbReference>
<feature type="domain" description="PAC" evidence="6">
    <location>
        <begin position="275"/>
        <end position="327"/>
    </location>
</feature>
<dbReference type="PROSITE" id="PS50887">
    <property type="entry name" value="GGDEF"/>
    <property type="match status" value="1"/>
</dbReference>
<dbReference type="Pfam" id="PF00563">
    <property type="entry name" value="EAL"/>
    <property type="match status" value="1"/>
</dbReference>
<accession>A0A3E0WMP5</accession>
<dbReference type="InterPro" id="IPR052155">
    <property type="entry name" value="Biofilm_reg_signaling"/>
</dbReference>
<dbReference type="RefSeq" id="WP_116348320.1">
    <property type="nucleotide sequence ID" value="NZ_NFZW01000022.1"/>
</dbReference>
<dbReference type="SMART" id="SM00052">
    <property type="entry name" value="EAL"/>
    <property type="match status" value="1"/>
</dbReference>
<feature type="domain" description="EAL" evidence="7">
    <location>
        <begin position="501"/>
        <end position="754"/>
    </location>
</feature>
<dbReference type="InterPro" id="IPR013767">
    <property type="entry name" value="PAS_fold"/>
</dbReference>
<dbReference type="Gene3D" id="3.30.450.20">
    <property type="entry name" value="PAS domain"/>
    <property type="match status" value="2"/>
</dbReference>
<dbReference type="PROSITE" id="PS50112">
    <property type="entry name" value="PAS"/>
    <property type="match status" value="2"/>
</dbReference>
<dbReference type="Gene3D" id="3.30.70.270">
    <property type="match status" value="1"/>
</dbReference>
<organism evidence="9 10">
    <name type="scientific">Alkalilimnicola ehrlichii</name>
    <dbReference type="NCBI Taxonomy" id="351052"/>
    <lineage>
        <taxon>Bacteria</taxon>
        <taxon>Pseudomonadati</taxon>
        <taxon>Pseudomonadota</taxon>
        <taxon>Gammaproteobacteria</taxon>
        <taxon>Chromatiales</taxon>
        <taxon>Ectothiorhodospiraceae</taxon>
        <taxon>Alkalilimnicola</taxon>
    </lineage>
</organism>
<evidence type="ECO:0000259" key="8">
    <source>
        <dbReference type="PROSITE" id="PS50887"/>
    </source>
</evidence>
<dbReference type="InterPro" id="IPR035919">
    <property type="entry name" value="EAL_sf"/>
</dbReference>
<dbReference type="FunFam" id="3.20.20.450:FF:000001">
    <property type="entry name" value="Cyclic di-GMP phosphodiesterase yahA"/>
    <property type="match status" value="1"/>
</dbReference>
<dbReference type="InterPro" id="IPR012226">
    <property type="entry name" value="Diguanyl_cyclase/Pdiesterase"/>
</dbReference>
<feature type="domain" description="PAS" evidence="5">
    <location>
        <begin position="71"/>
        <end position="136"/>
    </location>
</feature>
<dbReference type="SMART" id="SM00091">
    <property type="entry name" value="PAS"/>
    <property type="match status" value="2"/>
</dbReference>
<evidence type="ECO:0000313" key="10">
    <source>
        <dbReference type="Proteomes" id="UP000256763"/>
    </source>
</evidence>
<dbReference type="EMBL" id="NFZW01000022">
    <property type="protein sequence ID" value="RFA33215.1"/>
    <property type="molecule type" value="Genomic_DNA"/>
</dbReference>
<dbReference type="GO" id="GO:0071111">
    <property type="term" value="F:cyclic-guanylate-specific phosphodiesterase activity"/>
    <property type="evidence" value="ECO:0007669"/>
    <property type="project" value="UniProtKB-EC"/>
</dbReference>
<evidence type="ECO:0000256" key="3">
    <source>
        <dbReference type="ARBA" id="ARBA00022636"/>
    </source>
</evidence>
<reference evidence="10" key="1">
    <citation type="submission" date="2017-05" db="EMBL/GenBank/DDBJ databases">
        <authorList>
            <person name="Sharma S."/>
            <person name="Sidhu C."/>
            <person name="Pinnaka A.K."/>
        </authorList>
    </citation>
    <scope>NUCLEOTIDE SEQUENCE [LARGE SCALE GENOMIC DNA]</scope>
    <source>
        <strain evidence="10">AK93</strain>
    </source>
</reference>
<dbReference type="InterPro" id="IPR013656">
    <property type="entry name" value="PAS_4"/>
</dbReference>
<dbReference type="SUPFAM" id="SSF141868">
    <property type="entry name" value="EAL domain-like"/>
    <property type="match status" value="1"/>
</dbReference>
<evidence type="ECO:0000256" key="2">
    <source>
        <dbReference type="ARBA" id="ARBA00012282"/>
    </source>
</evidence>
<evidence type="ECO:0000256" key="4">
    <source>
        <dbReference type="ARBA" id="ARBA00051114"/>
    </source>
</evidence>
<dbReference type="NCBIfam" id="TIGR00254">
    <property type="entry name" value="GGDEF"/>
    <property type="match status" value="1"/>
</dbReference>
<dbReference type="SMART" id="SM00086">
    <property type="entry name" value="PAC"/>
    <property type="match status" value="2"/>
</dbReference>